<dbReference type="Pfam" id="PF04542">
    <property type="entry name" value="Sigma70_r2"/>
    <property type="match status" value="1"/>
</dbReference>
<sequence>MQKYHRSIYNLAYRLTGNREDAMDVTQEALFRVYRGLPSFELGKPFLPWVYRITWNLCADRGRKIGRSPSEESLDDNEVEQARLSSPGPSPEKSYENKELGEILKDAIGKLKDGYRELVILFHIEGLSIREISEITGMKETVIKNRLYRGRQVLRKILEDGGYTW</sequence>
<keyword evidence="3" id="KW-0731">Sigma factor</keyword>
<dbReference type="InterPro" id="IPR013324">
    <property type="entry name" value="RNA_pol_sigma_r3/r4-like"/>
</dbReference>
<dbReference type="InterPro" id="IPR036388">
    <property type="entry name" value="WH-like_DNA-bd_sf"/>
</dbReference>
<gene>
    <name evidence="8" type="ORF">IMF26_03235</name>
</gene>
<reference evidence="8" key="1">
    <citation type="submission" date="2020-10" db="EMBL/GenBank/DDBJ databases">
        <authorList>
            <person name="Kadnikov V."/>
            <person name="Beletsky A.V."/>
            <person name="Mardanov A.V."/>
            <person name="Karnachuk O.V."/>
            <person name="Ravin N.V."/>
        </authorList>
    </citation>
    <scope>NUCLEOTIDE SEQUENCE</scope>
    <source>
        <strain evidence="8">Bu02</strain>
    </source>
</reference>
<name>A0AAT9LD39_9FIRM</name>
<comment type="similarity">
    <text evidence="1">Belongs to the sigma-70 factor family. ECF subfamily.</text>
</comment>
<evidence type="ECO:0000256" key="5">
    <source>
        <dbReference type="SAM" id="MobiDB-lite"/>
    </source>
</evidence>
<dbReference type="GO" id="GO:0003677">
    <property type="term" value="F:DNA binding"/>
    <property type="evidence" value="ECO:0007669"/>
    <property type="project" value="InterPro"/>
</dbReference>
<dbReference type="InterPro" id="IPR007627">
    <property type="entry name" value="RNA_pol_sigma70_r2"/>
</dbReference>
<feature type="domain" description="RNA polymerase sigma factor 70 region 4 type 2" evidence="7">
    <location>
        <begin position="103"/>
        <end position="152"/>
    </location>
</feature>
<evidence type="ECO:0000256" key="4">
    <source>
        <dbReference type="ARBA" id="ARBA00023163"/>
    </source>
</evidence>
<dbReference type="AlphaFoldDB" id="A0AAT9LD39"/>
<proteinExistence type="inferred from homology"/>
<evidence type="ECO:0000259" key="7">
    <source>
        <dbReference type="Pfam" id="PF08281"/>
    </source>
</evidence>
<protein>
    <submittedName>
        <fullName evidence="8">RNA polymerase sigma factor</fullName>
    </submittedName>
</protein>
<dbReference type="InterPro" id="IPR039425">
    <property type="entry name" value="RNA_pol_sigma-70-like"/>
</dbReference>
<dbReference type="SUPFAM" id="SSF88946">
    <property type="entry name" value="Sigma2 domain of RNA polymerase sigma factors"/>
    <property type="match status" value="1"/>
</dbReference>
<dbReference type="EMBL" id="CP062796">
    <property type="protein sequence ID" value="QUL99095.1"/>
    <property type="molecule type" value="Genomic_DNA"/>
</dbReference>
<dbReference type="Gene3D" id="1.10.1740.10">
    <property type="match status" value="1"/>
</dbReference>
<dbReference type="InterPro" id="IPR013249">
    <property type="entry name" value="RNA_pol_sigma70_r4_t2"/>
</dbReference>
<dbReference type="Pfam" id="PF08281">
    <property type="entry name" value="Sigma70_r4_2"/>
    <property type="match status" value="1"/>
</dbReference>
<keyword evidence="4" id="KW-0804">Transcription</keyword>
<dbReference type="GO" id="GO:0006352">
    <property type="term" value="P:DNA-templated transcription initiation"/>
    <property type="evidence" value="ECO:0007669"/>
    <property type="project" value="InterPro"/>
</dbReference>
<dbReference type="Gene3D" id="1.10.10.10">
    <property type="entry name" value="Winged helix-like DNA-binding domain superfamily/Winged helix DNA-binding domain"/>
    <property type="match status" value="1"/>
</dbReference>
<dbReference type="KEGG" id="fcz:IMF26_03235"/>
<evidence type="ECO:0000313" key="8">
    <source>
        <dbReference type="EMBL" id="QUL99095.1"/>
    </source>
</evidence>
<evidence type="ECO:0000259" key="6">
    <source>
        <dbReference type="Pfam" id="PF04542"/>
    </source>
</evidence>
<dbReference type="GO" id="GO:0016987">
    <property type="term" value="F:sigma factor activity"/>
    <property type="evidence" value="ECO:0007669"/>
    <property type="project" value="UniProtKB-KW"/>
</dbReference>
<dbReference type="PANTHER" id="PTHR43133">
    <property type="entry name" value="RNA POLYMERASE ECF-TYPE SIGMA FACTO"/>
    <property type="match status" value="1"/>
</dbReference>
<keyword evidence="2" id="KW-0805">Transcription regulation</keyword>
<evidence type="ECO:0000256" key="2">
    <source>
        <dbReference type="ARBA" id="ARBA00023015"/>
    </source>
</evidence>
<feature type="domain" description="RNA polymerase sigma-70 region 2" evidence="6">
    <location>
        <begin position="2"/>
        <end position="66"/>
    </location>
</feature>
<evidence type="ECO:0000256" key="3">
    <source>
        <dbReference type="ARBA" id="ARBA00023082"/>
    </source>
</evidence>
<dbReference type="NCBIfam" id="TIGR02937">
    <property type="entry name" value="sigma70-ECF"/>
    <property type="match status" value="1"/>
</dbReference>
<accession>A0AAT9LD39</accession>
<dbReference type="InterPro" id="IPR013325">
    <property type="entry name" value="RNA_pol_sigma_r2"/>
</dbReference>
<dbReference type="CDD" id="cd06171">
    <property type="entry name" value="Sigma70_r4"/>
    <property type="match status" value="1"/>
</dbReference>
<dbReference type="InterPro" id="IPR014284">
    <property type="entry name" value="RNA_pol_sigma-70_dom"/>
</dbReference>
<evidence type="ECO:0000256" key="1">
    <source>
        <dbReference type="ARBA" id="ARBA00010641"/>
    </source>
</evidence>
<organism evidence="8">
    <name type="scientific">Candidatus Fermentithermobacillus carboniphilus</name>
    <dbReference type="NCBI Taxonomy" id="3085328"/>
    <lineage>
        <taxon>Bacteria</taxon>
        <taxon>Bacillati</taxon>
        <taxon>Bacillota</taxon>
        <taxon>Candidatus Fermentithermobacillia</taxon>
        <taxon>Candidatus Fermentithermobacillales</taxon>
        <taxon>Candidatus Fermentithermobacillaceae</taxon>
        <taxon>Candidatus Fermentithermobacillus</taxon>
    </lineage>
</organism>
<reference evidence="8" key="2">
    <citation type="journal article" date="2023" name="Biology">
        <title>Prokaryotic Life Associated with Coal-Fire Gas Vents Revealed by Metagenomics.</title>
        <authorList>
            <person name="Kadnikov V.V."/>
            <person name="Mardanov A.V."/>
            <person name="Beletsky A.V."/>
            <person name="Karnachuk O.V."/>
            <person name="Ravin N.V."/>
        </authorList>
    </citation>
    <scope>NUCLEOTIDE SEQUENCE</scope>
    <source>
        <strain evidence="8">Bu02</strain>
    </source>
</reference>
<dbReference type="PANTHER" id="PTHR43133:SF51">
    <property type="entry name" value="RNA POLYMERASE SIGMA FACTOR"/>
    <property type="match status" value="1"/>
</dbReference>
<feature type="region of interest" description="Disordered" evidence="5">
    <location>
        <begin position="66"/>
        <end position="96"/>
    </location>
</feature>
<dbReference type="SUPFAM" id="SSF88659">
    <property type="entry name" value="Sigma3 and sigma4 domains of RNA polymerase sigma factors"/>
    <property type="match status" value="1"/>
</dbReference>